<keyword evidence="2" id="KW-1185">Reference proteome</keyword>
<gene>
    <name evidence="1" type="ORF">J0383_13825</name>
</gene>
<dbReference type="RefSeq" id="WP_207294620.1">
    <property type="nucleotide sequence ID" value="NZ_CP071448.1"/>
</dbReference>
<reference evidence="1 2" key="1">
    <citation type="submission" date="2021-03" db="EMBL/GenBank/DDBJ databases">
        <title>Flavobacterium kribbensis sp. nov, an endophytic bacteria, isolated from soybean.</title>
        <authorList>
            <person name="Lee J."/>
            <person name="Seo J."/>
        </authorList>
    </citation>
    <scope>NUCLEOTIDE SEQUENCE [LARGE SCALE GENOMIC DNA]</scope>
    <source>
        <strain evidence="1 2">BB8</strain>
    </source>
</reference>
<organism evidence="1 2">
    <name type="scientific">Flavobacterium endoglycinae</name>
    <dbReference type="NCBI Taxonomy" id="2816357"/>
    <lineage>
        <taxon>Bacteria</taxon>
        <taxon>Pseudomonadati</taxon>
        <taxon>Bacteroidota</taxon>
        <taxon>Flavobacteriia</taxon>
        <taxon>Flavobacteriales</taxon>
        <taxon>Flavobacteriaceae</taxon>
        <taxon>Flavobacterium</taxon>
    </lineage>
</organism>
<dbReference type="Proteomes" id="UP000663440">
    <property type="component" value="Chromosome"/>
</dbReference>
<protein>
    <submittedName>
        <fullName evidence="1">Uncharacterized protein</fullName>
    </submittedName>
</protein>
<dbReference type="Pfam" id="PF12306">
    <property type="entry name" value="PixA"/>
    <property type="match status" value="1"/>
</dbReference>
<dbReference type="InterPro" id="IPR021087">
    <property type="entry name" value="Uncharacterised_PixA/AidA"/>
</dbReference>
<dbReference type="EMBL" id="CP071448">
    <property type="protein sequence ID" value="QSW87366.1"/>
    <property type="molecule type" value="Genomic_DNA"/>
</dbReference>
<proteinExistence type="predicted"/>
<sequence>MQIYIIIETSLLLREYSTPSLEKNEPTLISEEYVCIVKAGYSDRIEELKKNVVKFKKEAVDEINFHLVSESANFDNTILVYDLKEYGNSSILEQIQISHESVETIIPTHFDPLETTKEKRTFSIHRNKILNTGESEYGIHFGVFNYDFTPQGFFELRLNFSIE</sequence>
<name>A0ABX7Q8L9_9FLAO</name>
<evidence type="ECO:0000313" key="1">
    <source>
        <dbReference type="EMBL" id="QSW87366.1"/>
    </source>
</evidence>
<dbReference type="InterPro" id="IPR038712">
    <property type="entry name" value="PixA-like_sf"/>
</dbReference>
<dbReference type="Gene3D" id="2.60.40.3910">
    <property type="entry name" value="Inclusion body protein"/>
    <property type="match status" value="1"/>
</dbReference>
<evidence type="ECO:0000313" key="2">
    <source>
        <dbReference type="Proteomes" id="UP000663440"/>
    </source>
</evidence>
<accession>A0ABX7Q8L9</accession>